<dbReference type="EMBL" id="FQVU01000001">
    <property type="protein sequence ID" value="SHF68065.1"/>
    <property type="molecule type" value="Genomic_DNA"/>
</dbReference>
<dbReference type="RefSeq" id="WP_073385766.1">
    <property type="nucleotide sequence ID" value="NZ_FQVU01000001.1"/>
</dbReference>
<evidence type="ECO:0000313" key="3">
    <source>
        <dbReference type="EMBL" id="SHF68065.1"/>
    </source>
</evidence>
<keyword evidence="1" id="KW-1133">Transmembrane helix</keyword>
<dbReference type="PANTHER" id="PTHR36933">
    <property type="entry name" value="SLL0788 PROTEIN"/>
    <property type="match status" value="1"/>
</dbReference>
<name>A0A1M5DME0_9ACTN</name>
<dbReference type="InterPro" id="IPR005183">
    <property type="entry name" value="DUF305_CopM-like"/>
</dbReference>
<dbReference type="PANTHER" id="PTHR36933:SF1">
    <property type="entry name" value="SLL0788 PROTEIN"/>
    <property type="match status" value="1"/>
</dbReference>
<protein>
    <submittedName>
        <fullName evidence="3">Uncharacterized conserved protein, DUF305 family</fullName>
    </submittedName>
</protein>
<organism evidence="3 4">
    <name type="scientific">Jatrophihabitans endophyticus</name>
    <dbReference type="NCBI Taxonomy" id="1206085"/>
    <lineage>
        <taxon>Bacteria</taxon>
        <taxon>Bacillati</taxon>
        <taxon>Actinomycetota</taxon>
        <taxon>Actinomycetes</taxon>
        <taxon>Jatrophihabitantales</taxon>
        <taxon>Jatrophihabitantaceae</taxon>
        <taxon>Jatrophihabitans</taxon>
    </lineage>
</organism>
<proteinExistence type="predicted"/>
<feature type="transmembrane region" description="Helical" evidence="1">
    <location>
        <begin position="16"/>
        <end position="37"/>
    </location>
</feature>
<dbReference type="AlphaFoldDB" id="A0A1M5DME0"/>
<keyword evidence="4" id="KW-1185">Reference proteome</keyword>
<gene>
    <name evidence="3" type="ORF">SAMN05443575_0627</name>
</gene>
<dbReference type="InterPro" id="IPR012347">
    <property type="entry name" value="Ferritin-like"/>
</dbReference>
<reference evidence="3 4" key="1">
    <citation type="submission" date="2016-11" db="EMBL/GenBank/DDBJ databases">
        <authorList>
            <person name="Jaros S."/>
            <person name="Januszkiewicz K."/>
            <person name="Wedrychowicz H."/>
        </authorList>
    </citation>
    <scope>NUCLEOTIDE SEQUENCE [LARGE SCALE GENOMIC DNA]</scope>
    <source>
        <strain evidence="3 4">DSM 45627</strain>
    </source>
</reference>
<sequence length="222" mass="23910">MSETAPAPATPTRLRTVLIVVIAIAALVIAAGGGWLLRGGDDDDNAKATGPTAVDLGFTQDMITHHVQAVTMAGVERDRTASKSLHSLAFDIETSQQFQVGEMSGWLDGWDEGRNNAHPMAWMGHEHMVMSASGLMPGMATPAQLDKLVRVRGTELDKLFLQLMIRHHQGALPMARYALAHGNSGYVRDLAQSVISSQSTEIVQMEQQLRALGGRPLPPPQS</sequence>
<evidence type="ECO:0000259" key="2">
    <source>
        <dbReference type="Pfam" id="PF03713"/>
    </source>
</evidence>
<evidence type="ECO:0000313" key="4">
    <source>
        <dbReference type="Proteomes" id="UP000186132"/>
    </source>
</evidence>
<dbReference type="Gene3D" id="1.20.1260.10">
    <property type="match status" value="1"/>
</dbReference>
<dbReference type="STRING" id="1206085.SAMN05443575_0627"/>
<accession>A0A1M5DME0</accession>
<dbReference type="Proteomes" id="UP000186132">
    <property type="component" value="Unassembled WGS sequence"/>
</dbReference>
<evidence type="ECO:0000256" key="1">
    <source>
        <dbReference type="SAM" id="Phobius"/>
    </source>
</evidence>
<dbReference type="OrthoDB" id="26872at2"/>
<keyword evidence="1" id="KW-0472">Membrane</keyword>
<dbReference type="Pfam" id="PF03713">
    <property type="entry name" value="DUF305"/>
    <property type="match status" value="1"/>
</dbReference>
<feature type="domain" description="DUF305" evidence="2">
    <location>
        <begin position="55"/>
        <end position="208"/>
    </location>
</feature>
<keyword evidence="1" id="KW-0812">Transmembrane</keyword>